<evidence type="ECO:0000313" key="4">
    <source>
        <dbReference type="Proteomes" id="UP000284706"/>
    </source>
</evidence>
<keyword evidence="1" id="KW-0677">Repeat</keyword>
<dbReference type="InterPro" id="IPR027417">
    <property type="entry name" value="P-loop_NTPase"/>
</dbReference>
<comment type="caution">
    <text evidence="3">The sequence shown here is derived from an EMBL/GenBank/DDBJ whole genome shotgun (WGS) entry which is preliminary data.</text>
</comment>
<dbReference type="SUPFAM" id="SSF52540">
    <property type="entry name" value="P-loop containing nucleoside triphosphate hydrolases"/>
    <property type="match status" value="1"/>
</dbReference>
<organism evidence="3 4">
    <name type="scientific">Gymnopilus dilepis</name>
    <dbReference type="NCBI Taxonomy" id="231916"/>
    <lineage>
        <taxon>Eukaryota</taxon>
        <taxon>Fungi</taxon>
        <taxon>Dikarya</taxon>
        <taxon>Basidiomycota</taxon>
        <taxon>Agaricomycotina</taxon>
        <taxon>Agaricomycetes</taxon>
        <taxon>Agaricomycetidae</taxon>
        <taxon>Agaricales</taxon>
        <taxon>Agaricineae</taxon>
        <taxon>Hymenogastraceae</taxon>
        <taxon>Gymnopilus</taxon>
    </lineage>
</organism>
<dbReference type="PANTHER" id="PTHR10039">
    <property type="entry name" value="AMELOGENIN"/>
    <property type="match status" value="1"/>
</dbReference>
<dbReference type="InParanoid" id="A0A409WC51"/>
<dbReference type="AlphaFoldDB" id="A0A409WC51"/>
<gene>
    <name evidence="3" type="ORF">CVT26_004599</name>
</gene>
<dbReference type="InterPro" id="IPR011044">
    <property type="entry name" value="Quino_amine_DH_bsu"/>
</dbReference>
<dbReference type="Pfam" id="PF24883">
    <property type="entry name" value="NPHP3_N"/>
    <property type="match status" value="1"/>
</dbReference>
<accession>A0A409WC51</accession>
<dbReference type="Proteomes" id="UP000284706">
    <property type="component" value="Unassembled WGS sequence"/>
</dbReference>
<dbReference type="InterPro" id="IPR015943">
    <property type="entry name" value="WD40/YVTN_repeat-like_dom_sf"/>
</dbReference>
<sequence>MEAMRYLEILNTISTEQLRRLSDNWKRFLSSFSGVIVEAKYIAQINSLSIVTAAAVAFAVKAIVAQSERDDKVERLVRIMADLYSYFNDADQIKLVMTYRRTLAHLLNQTSECAHFIGNYGKITSFAQRAMVHMVSDADEMINRFEQAFGELKVELIMGSSLQTAVVSFRILQKVSKIESLLYIGFLPYLKRAMWDTSRCCLPGTREDVIKDIVEWTSNLDGRHESRLYLLAGPEGSGKSSIAHTVARTFHQVKRLGAAVFTHDCTDQRVDAQAITSTIAFQLANYDDTIRHRMAKLIETNTHLLSADVSRQFHDLIVASVWDLTMIGPVIIIVDGLSDPAEQNKLLAVLTRESSNLPLNFRILLTSRYEKLASNIAESTNFHRIRVIKYEDHNEGTSNIEAYISRSFDILFDAKPTLQEHFIIAELTAQFTSRAFRLHLWATTAFRWLSTCPDDIAVSFIQFILLDDKPLTMEKAMDNVYHAVLQVLPDRISAYQGFEAMIKSEALSHTLVDKDLDQEYFGLVVKVEHPWPKAANMFRLHPSFEDFLTDPRRCDKKFLVQRALPTGLSLLGPCLDQLVNGALRPNVCDLADAAVQNNEIPERDERIQRSIPESLRYACRNWVYHLELAGNYISPLEVQSVIGKVEKFLFSHLLHWIEVMSILGESGLALSSLRRLSLWLKRQGVPTNQRLSVIIREAILFIRSFFDVISKAALQTYFSALTLMPSDTLLFETYGGAPGDIANNIQSGWVIINDPQRSSMPGLAQYSAFASYRYLLACAETSPKQRICFYDSRSGQRIGVDIPLINVSSLDFSGNDRHIAAVGPEFFGIWDVMTGAQIRSINAAPTWPSAVFLSSDGNLVARSINTSPSTFDVLAWDVKTEDRLPGVKLKCCKNQGFRVPVVLSPDGKMIVGPTARDGQSVQFLDIKTAVPPLVHPSDPRSNTTPNGSTLFKAAFWSLDSSLLAAMTCSDDRAQVWSLIDRQSKRESELEGTCSGLKWLAFSPDNSCIAALQQDPWQKKSSECTAAIWDTYTGKRMWSKKLNLEPGWVHEWRHCISFLPDGHEVFFFTGLHGHPVRVVRMPGHMAYPPTFYKNPRLATIQYTQVMKEIPLTFADKVDKEGWICDSAGKRRLWVPYPAM</sequence>
<keyword evidence="4" id="KW-1185">Reference proteome</keyword>
<protein>
    <recommendedName>
        <fullName evidence="2">Nephrocystin 3-like N-terminal domain-containing protein</fullName>
    </recommendedName>
</protein>
<dbReference type="InterPro" id="IPR056884">
    <property type="entry name" value="NPHP3-like_N"/>
</dbReference>
<dbReference type="OrthoDB" id="163438at2759"/>
<evidence type="ECO:0000256" key="1">
    <source>
        <dbReference type="ARBA" id="ARBA00022737"/>
    </source>
</evidence>
<dbReference type="Gene3D" id="3.40.50.300">
    <property type="entry name" value="P-loop containing nucleotide triphosphate hydrolases"/>
    <property type="match status" value="1"/>
</dbReference>
<dbReference type="EMBL" id="NHYE01005198">
    <property type="protein sequence ID" value="PPQ76078.1"/>
    <property type="molecule type" value="Genomic_DNA"/>
</dbReference>
<dbReference type="SUPFAM" id="SSF50969">
    <property type="entry name" value="YVTN repeat-like/Quinoprotein amine dehydrogenase"/>
    <property type="match status" value="1"/>
</dbReference>
<evidence type="ECO:0000259" key="2">
    <source>
        <dbReference type="Pfam" id="PF24883"/>
    </source>
</evidence>
<dbReference type="STRING" id="231916.A0A409WC51"/>
<reference evidence="3 4" key="1">
    <citation type="journal article" date="2018" name="Evol. Lett.">
        <title>Horizontal gene cluster transfer increased hallucinogenic mushroom diversity.</title>
        <authorList>
            <person name="Reynolds H.T."/>
            <person name="Vijayakumar V."/>
            <person name="Gluck-Thaler E."/>
            <person name="Korotkin H.B."/>
            <person name="Matheny P.B."/>
            <person name="Slot J.C."/>
        </authorList>
    </citation>
    <scope>NUCLEOTIDE SEQUENCE [LARGE SCALE GENOMIC DNA]</scope>
    <source>
        <strain evidence="3 4">SRW20</strain>
    </source>
</reference>
<dbReference type="PANTHER" id="PTHR10039:SF14">
    <property type="entry name" value="NACHT DOMAIN-CONTAINING PROTEIN"/>
    <property type="match status" value="1"/>
</dbReference>
<evidence type="ECO:0000313" key="3">
    <source>
        <dbReference type="EMBL" id="PPQ76078.1"/>
    </source>
</evidence>
<name>A0A409WC51_9AGAR</name>
<feature type="domain" description="Nephrocystin 3-like N-terminal" evidence="2">
    <location>
        <begin position="215"/>
        <end position="368"/>
    </location>
</feature>
<dbReference type="Gene3D" id="2.130.10.10">
    <property type="entry name" value="YVTN repeat-like/Quinoprotein amine dehydrogenase"/>
    <property type="match status" value="2"/>
</dbReference>
<proteinExistence type="predicted"/>